<evidence type="ECO:0000259" key="7">
    <source>
        <dbReference type="Pfam" id="PF00557"/>
    </source>
</evidence>
<protein>
    <recommendedName>
        <fullName evidence="6">Methionine aminopeptidase</fullName>
        <ecNumber evidence="6">3.4.11.18</ecNumber>
    </recommendedName>
</protein>
<dbReference type="AlphaFoldDB" id="A0A9W8HJQ6"/>
<feature type="binding site" evidence="5">
    <location>
        <position position="324"/>
    </location>
    <ligand>
        <name>a divalent metal cation</name>
        <dbReference type="ChEBI" id="CHEBI:60240"/>
        <label>2</label>
        <note>catalytic</note>
    </ligand>
</feature>
<keyword evidence="4 5" id="KW-0378">Hydrolase</keyword>
<dbReference type="HAMAP" id="MF_01974">
    <property type="entry name" value="MetAP_1"/>
    <property type="match status" value="1"/>
</dbReference>
<evidence type="ECO:0000256" key="2">
    <source>
        <dbReference type="ARBA" id="ARBA00022670"/>
    </source>
</evidence>
<dbReference type="EMBL" id="JANBUL010000036">
    <property type="protein sequence ID" value="KAJ2783925.1"/>
    <property type="molecule type" value="Genomic_DNA"/>
</dbReference>
<feature type="binding site" evidence="5">
    <location>
        <position position="324"/>
    </location>
    <ligand>
        <name>a divalent metal cation</name>
        <dbReference type="ChEBI" id="CHEBI:60240"/>
        <label>1</label>
    </ligand>
</feature>
<dbReference type="InterPro" id="IPR001714">
    <property type="entry name" value="Pept_M24_MAP"/>
</dbReference>
<dbReference type="NCBIfam" id="TIGR00500">
    <property type="entry name" value="met_pdase_I"/>
    <property type="match status" value="1"/>
</dbReference>
<dbReference type="SUPFAM" id="SSF55920">
    <property type="entry name" value="Creatinase/aminopeptidase"/>
    <property type="match status" value="1"/>
</dbReference>
<feature type="binding site" evidence="5">
    <location>
        <position position="293"/>
    </location>
    <ligand>
        <name>a divalent metal cation</name>
        <dbReference type="ChEBI" id="CHEBI:60240"/>
        <label>2</label>
        <note>catalytic</note>
    </ligand>
</feature>
<dbReference type="Gene3D" id="3.90.230.10">
    <property type="entry name" value="Creatinase/methionine aminopeptidase superfamily"/>
    <property type="match status" value="1"/>
</dbReference>
<organism evidence="8 9">
    <name type="scientific">Coemansia javaensis</name>
    <dbReference type="NCBI Taxonomy" id="2761396"/>
    <lineage>
        <taxon>Eukaryota</taxon>
        <taxon>Fungi</taxon>
        <taxon>Fungi incertae sedis</taxon>
        <taxon>Zoopagomycota</taxon>
        <taxon>Kickxellomycotina</taxon>
        <taxon>Kickxellomycetes</taxon>
        <taxon>Kickxellales</taxon>
        <taxon>Kickxellaceae</taxon>
        <taxon>Coemansia</taxon>
    </lineage>
</organism>
<evidence type="ECO:0000256" key="4">
    <source>
        <dbReference type="ARBA" id="ARBA00022801"/>
    </source>
</evidence>
<evidence type="ECO:0000256" key="3">
    <source>
        <dbReference type="ARBA" id="ARBA00022723"/>
    </source>
</evidence>
<keyword evidence="3 5" id="KW-0479">Metal-binding</keyword>
<proteinExistence type="inferred from homology"/>
<dbReference type="OrthoDB" id="3209743at2759"/>
<dbReference type="GO" id="GO:0046872">
    <property type="term" value="F:metal ion binding"/>
    <property type="evidence" value="ECO:0007669"/>
    <property type="project" value="UniProtKB-UniRule"/>
</dbReference>
<comment type="similarity">
    <text evidence="5">Belongs to the peptidase M24A family. Methionine aminopeptidase type 1 subfamily.</text>
</comment>
<evidence type="ECO:0000313" key="8">
    <source>
        <dbReference type="EMBL" id="KAJ2783925.1"/>
    </source>
</evidence>
<dbReference type="GO" id="GO:0006508">
    <property type="term" value="P:proteolysis"/>
    <property type="evidence" value="ECO:0007669"/>
    <property type="project" value="UniProtKB-KW"/>
</dbReference>
<comment type="cofactor">
    <cofactor evidence="5">
        <name>Co(2+)</name>
        <dbReference type="ChEBI" id="CHEBI:48828"/>
    </cofactor>
    <cofactor evidence="5">
        <name>Zn(2+)</name>
        <dbReference type="ChEBI" id="CHEBI:29105"/>
    </cofactor>
    <cofactor evidence="5">
        <name>Mn(2+)</name>
        <dbReference type="ChEBI" id="CHEBI:29035"/>
    </cofactor>
    <cofactor evidence="5">
        <name>Fe(2+)</name>
        <dbReference type="ChEBI" id="CHEBI:29033"/>
    </cofactor>
    <text evidence="5">Binds 2 divalent metal cations per subunit. Has a high-affinity and a low affinity metal-binding site. The true nature of the physiological cofactor is under debate. The enzyme is active with cobalt, zinc, manganese or divalent iron ions. Most likely, methionine aminopeptidases function as mononuclear Fe(2+)-metalloproteases under physiological conditions, and the catalytically relevant metal-binding site has been assigned to the histidine-containing high-affinity site.</text>
</comment>
<evidence type="ECO:0000313" key="9">
    <source>
        <dbReference type="Proteomes" id="UP001140217"/>
    </source>
</evidence>
<dbReference type="InterPro" id="IPR000994">
    <property type="entry name" value="Pept_M24"/>
</dbReference>
<dbReference type="GO" id="GO:0004239">
    <property type="term" value="F:initiator methionyl aminopeptidase activity"/>
    <property type="evidence" value="ECO:0007669"/>
    <property type="project" value="UniProtKB-UniRule"/>
</dbReference>
<evidence type="ECO:0000256" key="6">
    <source>
        <dbReference type="RuleBase" id="RU003653"/>
    </source>
</evidence>
<feature type="binding site" evidence="5">
    <location>
        <position position="170"/>
    </location>
    <ligand>
        <name>substrate</name>
    </ligand>
</feature>
<feature type="binding site" evidence="5">
    <location>
        <position position="198"/>
    </location>
    <ligand>
        <name>a divalent metal cation</name>
        <dbReference type="ChEBI" id="CHEBI:60240"/>
        <label>1</label>
    </ligand>
</feature>
<dbReference type="Pfam" id="PF00557">
    <property type="entry name" value="Peptidase_M24"/>
    <property type="match status" value="1"/>
</dbReference>
<feature type="binding site" evidence="5">
    <location>
        <position position="268"/>
    </location>
    <ligand>
        <name>substrate</name>
    </ligand>
</feature>
<name>A0A9W8HJQ6_9FUNG</name>
<evidence type="ECO:0000256" key="1">
    <source>
        <dbReference type="ARBA" id="ARBA00022438"/>
    </source>
</evidence>
<feature type="domain" description="Peptidase M24" evidence="7">
    <location>
        <begin position="105"/>
        <end position="331"/>
    </location>
</feature>
<dbReference type="InterPro" id="IPR036005">
    <property type="entry name" value="Creatinase/aminopeptidase-like"/>
</dbReference>
<dbReference type="Proteomes" id="UP001140217">
    <property type="component" value="Unassembled WGS sequence"/>
</dbReference>
<dbReference type="PANTHER" id="PTHR43330">
    <property type="entry name" value="METHIONINE AMINOPEPTIDASE"/>
    <property type="match status" value="1"/>
</dbReference>
<keyword evidence="2 5" id="KW-0645">Protease</keyword>
<sequence length="339" mass="35717">MSALNRVRPACARRGLATSRAAAQPRTSLRALLRQEAADHRARQAAFGQYMRLAPGTLRASKPAPRAPSLESVPAHIARPPYAESGTPPRWPTRIPILAADEVARMRAAARIARDALALGGRMVRPGVTTAAIDAAVHRFIVAQGAYPSCLNYMGFPRAICTSVNNVIAHGIPDARALADGDIVNIDVTVYKDGFHGDTSATFAAGGVDRRGLELVEATREALRAAIRACGPGVPFAAIGRAVEALVAPLGYSVSEELTGHGIGRDFHQNPLVYHHANDHPGAMEPGMAFTIEPIVCQGAAAGVQWPDGWTVSTADGGRAAQFEHTLVITQGGAEVLTE</sequence>
<feature type="binding site" evidence="5">
    <location>
        <position position="198"/>
    </location>
    <ligand>
        <name>a divalent metal cation</name>
        <dbReference type="ChEBI" id="CHEBI:60240"/>
        <label>2</label>
        <note>catalytic</note>
    </ligand>
</feature>
<keyword evidence="1 5" id="KW-0031">Aminopeptidase</keyword>
<dbReference type="EC" id="3.4.11.18" evidence="6"/>
<reference evidence="8" key="1">
    <citation type="submission" date="2022-07" db="EMBL/GenBank/DDBJ databases">
        <title>Phylogenomic reconstructions and comparative analyses of Kickxellomycotina fungi.</title>
        <authorList>
            <person name="Reynolds N.K."/>
            <person name="Stajich J.E."/>
            <person name="Barry K."/>
            <person name="Grigoriev I.V."/>
            <person name="Crous P."/>
            <person name="Smith M.E."/>
        </authorList>
    </citation>
    <scope>NUCLEOTIDE SEQUENCE</scope>
    <source>
        <strain evidence="8">NBRC 105414</strain>
    </source>
</reference>
<comment type="function">
    <text evidence="6">Cotranslationally removes the N-terminal methionine from nascent proteins. The N-terminal methionine is often cleaved when the second residue in the primary sequence is small and uncharged (Met-Ala-, Cys, Gly, Pro, Ser, Thr, or Val).</text>
</comment>
<comment type="catalytic activity">
    <reaction evidence="5 6">
        <text>Release of N-terminal amino acids, preferentially methionine, from peptides and arylamides.</text>
        <dbReference type="EC" id="3.4.11.18"/>
    </reaction>
</comment>
<dbReference type="InterPro" id="IPR002467">
    <property type="entry name" value="Pept_M24A_MAP1"/>
</dbReference>
<evidence type="ECO:0000256" key="5">
    <source>
        <dbReference type="HAMAP-Rule" id="MF_03174"/>
    </source>
</evidence>
<dbReference type="CDD" id="cd01086">
    <property type="entry name" value="MetAP1"/>
    <property type="match status" value="1"/>
</dbReference>
<gene>
    <name evidence="8" type="ORF">H4R18_001408</name>
</gene>
<dbReference type="GO" id="GO:0070006">
    <property type="term" value="F:metalloaminopeptidase activity"/>
    <property type="evidence" value="ECO:0007669"/>
    <property type="project" value="UniProtKB-UniRule"/>
</dbReference>
<keyword evidence="9" id="KW-1185">Reference proteome</keyword>
<feature type="binding site" evidence="5">
    <location>
        <position position="187"/>
    </location>
    <ligand>
        <name>a divalent metal cation</name>
        <dbReference type="ChEBI" id="CHEBI:60240"/>
        <label>1</label>
    </ligand>
</feature>
<comment type="caution">
    <text evidence="8">The sequence shown here is derived from an EMBL/GenBank/DDBJ whole genome shotgun (WGS) entry which is preliminary data.</text>
</comment>
<dbReference type="PANTHER" id="PTHR43330:SF8">
    <property type="entry name" value="METHIONINE AMINOPEPTIDASE 1D, MITOCHONDRIAL"/>
    <property type="match status" value="1"/>
</dbReference>
<accession>A0A9W8HJQ6</accession>
<feature type="binding site" evidence="5">
    <location>
        <position position="261"/>
    </location>
    <ligand>
        <name>a divalent metal cation</name>
        <dbReference type="ChEBI" id="CHEBI:60240"/>
        <label>2</label>
        <note>catalytic</note>
    </ligand>
</feature>
<dbReference type="PRINTS" id="PR00599">
    <property type="entry name" value="MAPEPTIDASE"/>
</dbReference>